<dbReference type="Proteomes" id="UP000241507">
    <property type="component" value="Chromosome"/>
</dbReference>
<evidence type="ECO:0008006" key="3">
    <source>
        <dbReference type="Google" id="ProtNLM"/>
    </source>
</evidence>
<gene>
    <name evidence="1" type="ORF">C7S20_03620</name>
</gene>
<organism evidence="1 2">
    <name type="scientific">Christiangramia fulva</name>
    <dbReference type="NCBI Taxonomy" id="2126553"/>
    <lineage>
        <taxon>Bacteria</taxon>
        <taxon>Pseudomonadati</taxon>
        <taxon>Bacteroidota</taxon>
        <taxon>Flavobacteriia</taxon>
        <taxon>Flavobacteriales</taxon>
        <taxon>Flavobacteriaceae</taxon>
        <taxon>Christiangramia</taxon>
    </lineage>
</organism>
<protein>
    <recommendedName>
        <fullName evidence="3">STAS/SEC14 domain-containing protein</fullName>
    </recommendedName>
</protein>
<dbReference type="AlphaFoldDB" id="A0A2R3Z2E8"/>
<dbReference type="EMBL" id="CP028136">
    <property type="protein sequence ID" value="AVR44418.1"/>
    <property type="molecule type" value="Genomic_DNA"/>
</dbReference>
<reference evidence="2" key="1">
    <citation type="submission" date="2018-03" db="EMBL/GenBank/DDBJ databases">
        <title>Gramella fulva sp. nov., isolated from a dry surface of tidal flat.</title>
        <authorList>
            <person name="Hwang S.H."/>
            <person name="Hwang W.M."/>
            <person name="Kang K."/>
            <person name="Ahn T.-Y."/>
        </authorList>
    </citation>
    <scope>NUCLEOTIDE SEQUENCE [LARGE SCALE GENOMIC DNA]</scope>
    <source>
        <strain evidence="2">SH35</strain>
    </source>
</reference>
<keyword evidence="2" id="KW-1185">Reference proteome</keyword>
<dbReference type="Pfam" id="PF11964">
    <property type="entry name" value="SpoIIAA-like"/>
    <property type="match status" value="1"/>
</dbReference>
<name>A0A2R3Z2E8_9FLAO</name>
<proteinExistence type="predicted"/>
<dbReference type="RefSeq" id="WP_107011196.1">
    <property type="nucleotide sequence ID" value="NZ_CP028136.1"/>
</dbReference>
<evidence type="ECO:0000313" key="2">
    <source>
        <dbReference type="Proteomes" id="UP000241507"/>
    </source>
</evidence>
<dbReference type="OrthoDB" id="1442608at2"/>
<sequence length="117" mass="13518">MATSFELAGHVVGLMIDQDVTSEYLEELHGLIREKLEENEKINLFCEIMPGNNVDLLPVFQNLIFKFENSGKITKMAFVSDISWLNKLMDLNDLFIQSDLRTFEFADRLEALSWISQ</sequence>
<dbReference type="InterPro" id="IPR021866">
    <property type="entry name" value="SpoIIAA-like"/>
</dbReference>
<evidence type="ECO:0000313" key="1">
    <source>
        <dbReference type="EMBL" id="AVR44418.1"/>
    </source>
</evidence>
<dbReference type="InterPro" id="IPR036513">
    <property type="entry name" value="STAS_dom_sf"/>
</dbReference>
<accession>A0A2R3Z2E8</accession>
<dbReference type="InterPro" id="IPR038396">
    <property type="entry name" value="SpoIIAA-like_sf"/>
</dbReference>
<dbReference type="KEGG" id="grs:C7S20_03620"/>
<dbReference type="Gene3D" id="3.40.50.10600">
    <property type="entry name" value="SpoIIaa-like domains"/>
    <property type="match status" value="1"/>
</dbReference>
<dbReference type="SUPFAM" id="SSF52091">
    <property type="entry name" value="SpoIIaa-like"/>
    <property type="match status" value="1"/>
</dbReference>